<keyword evidence="1" id="KW-0418">Kinase</keyword>
<dbReference type="Proteomes" id="UP000265520">
    <property type="component" value="Unassembled WGS sequence"/>
</dbReference>
<evidence type="ECO:0000313" key="1">
    <source>
        <dbReference type="EMBL" id="MCI24302.1"/>
    </source>
</evidence>
<proteinExistence type="predicted"/>
<protein>
    <submittedName>
        <fullName evidence="1">Cysteine-rich RLK (RECEPTOR-like protein kinase) 8</fullName>
    </submittedName>
</protein>
<evidence type="ECO:0000313" key="2">
    <source>
        <dbReference type="Proteomes" id="UP000265520"/>
    </source>
</evidence>
<keyword evidence="1" id="KW-0808">Transferase</keyword>
<sequence>TYEGGVAGNVQAPQRLNECVRFPDSTVNDDGDLVQLAMMAEFEPTNLEQALKEKHWKDAMIEEIKFIEKNDTWRLTELPSNKNYIDVKWVYKTMLKSDGLMVR</sequence>
<dbReference type="EMBL" id="LXQA010140735">
    <property type="protein sequence ID" value="MCI24302.1"/>
    <property type="molecule type" value="Genomic_DNA"/>
</dbReference>
<reference evidence="1 2" key="1">
    <citation type="journal article" date="2018" name="Front. Plant Sci.">
        <title>Red Clover (Trifolium pratense) and Zigzag Clover (T. medium) - A Picture of Genomic Similarities and Differences.</title>
        <authorList>
            <person name="Dluhosova J."/>
            <person name="Istvanek J."/>
            <person name="Nedelnik J."/>
            <person name="Repkova J."/>
        </authorList>
    </citation>
    <scope>NUCLEOTIDE SEQUENCE [LARGE SCALE GENOMIC DNA]</scope>
    <source>
        <strain evidence="2">cv. 10/8</strain>
        <tissue evidence="1">Leaf</tissue>
    </source>
</reference>
<keyword evidence="2" id="KW-1185">Reference proteome</keyword>
<accession>A0A392QKC3</accession>
<feature type="non-terminal residue" evidence="1">
    <location>
        <position position="1"/>
    </location>
</feature>
<name>A0A392QKC3_9FABA</name>
<dbReference type="GO" id="GO:0016301">
    <property type="term" value="F:kinase activity"/>
    <property type="evidence" value="ECO:0007669"/>
    <property type="project" value="UniProtKB-KW"/>
</dbReference>
<keyword evidence="1" id="KW-0675">Receptor</keyword>
<comment type="caution">
    <text evidence="1">The sequence shown here is derived from an EMBL/GenBank/DDBJ whole genome shotgun (WGS) entry which is preliminary data.</text>
</comment>
<dbReference type="AlphaFoldDB" id="A0A392QKC3"/>
<organism evidence="1 2">
    <name type="scientific">Trifolium medium</name>
    <dbReference type="NCBI Taxonomy" id="97028"/>
    <lineage>
        <taxon>Eukaryota</taxon>
        <taxon>Viridiplantae</taxon>
        <taxon>Streptophyta</taxon>
        <taxon>Embryophyta</taxon>
        <taxon>Tracheophyta</taxon>
        <taxon>Spermatophyta</taxon>
        <taxon>Magnoliopsida</taxon>
        <taxon>eudicotyledons</taxon>
        <taxon>Gunneridae</taxon>
        <taxon>Pentapetalae</taxon>
        <taxon>rosids</taxon>
        <taxon>fabids</taxon>
        <taxon>Fabales</taxon>
        <taxon>Fabaceae</taxon>
        <taxon>Papilionoideae</taxon>
        <taxon>50 kb inversion clade</taxon>
        <taxon>NPAAA clade</taxon>
        <taxon>Hologalegina</taxon>
        <taxon>IRL clade</taxon>
        <taxon>Trifolieae</taxon>
        <taxon>Trifolium</taxon>
    </lineage>
</organism>